<protein>
    <submittedName>
        <fullName evidence="1">23541_t:CDS:1</fullName>
    </submittedName>
</protein>
<name>A0ACA9Q2Z5_9GLOM</name>
<accession>A0ACA9Q2Z5</accession>
<proteinExistence type="predicted"/>
<evidence type="ECO:0000313" key="1">
    <source>
        <dbReference type="EMBL" id="CAG8734559.1"/>
    </source>
</evidence>
<dbReference type="Proteomes" id="UP000789920">
    <property type="component" value="Unassembled WGS sequence"/>
</dbReference>
<reference evidence="1" key="1">
    <citation type="submission" date="2021-06" db="EMBL/GenBank/DDBJ databases">
        <authorList>
            <person name="Kallberg Y."/>
            <person name="Tangrot J."/>
            <person name="Rosling A."/>
        </authorList>
    </citation>
    <scope>NUCLEOTIDE SEQUENCE</scope>
    <source>
        <strain evidence="1">MA461A</strain>
    </source>
</reference>
<keyword evidence="2" id="KW-1185">Reference proteome</keyword>
<sequence length="193" mass="21725">QVMKRALQNSDILAELSERLIDDMKVQATRDIRKKVMDLDKAVAVISWIKKTSSAMLEDSSDYNKGFQKPNSTTWNKVIANSQSKRDQILMIDPDFLQEIETRFLSDVGNFELVNLKAMFLETIERKMLNKVKVQIRDINSFAYTIIAEDGIRSEPIAASGSTKFYFQPTVIGGVIPFANACALVDSGKNPVK</sequence>
<dbReference type="EMBL" id="CAJVQC010026863">
    <property type="protein sequence ID" value="CAG8734559.1"/>
    <property type="molecule type" value="Genomic_DNA"/>
</dbReference>
<evidence type="ECO:0000313" key="2">
    <source>
        <dbReference type="Proteomes" id="UP000789920"/>
    </source>
</evidence>
<comment type="caution">
    <text evidence="1">The sequence shown here is derived from an EMBL/GenBank/DDBJ whole genome shotgun (WGS) entry which is preliminary data.</text>
</comment>
<feature type="non-terminal residue" evidence="1">
    <location>
        <position position="1"/>
    </location>
</feature>
<gene>
    <name evidence="1" type="ORF">RPERSI_LOCUS12516</name>
</gene>
<organism evidence="1 2">
    <name type="scientific">Racocetra persica</name>
    <dbReference type="NCBI Taxonomy" id="160502"/>
    <lineage>
        <taxon>Eukaryota</taxon>
        <taxon>Fungi</taxon>
        <taxon>Fungi incertae sedis</taxon>
        <taxon>Mucoromycota</taxon>
        <taxon>Glomeromycotina</taxon>
        <taxon>Glomeromycetes</taxon>
        <taxon>Diversisporales</taxon>
        <taxon>Gigasporaceae</taxon>
        <taxon>Racocetra</taxon>
    </lineage>
</organism>